<dbReference type="Gene3D" id="3.30.60.30">
    <property type="match status" value="1"/>
</dbReference>
<dbReference type="InterPro" id="IPR002350">
    <property type="entry name" value="Kazal_dom"/>
</dbReference>
<dbReference type="HOGENOM" id="CLU_2253341_0_0_1"/>
<dbReference type="Proteomes" id="UP000015103">
    <property type="component" value="Unassembled WGS sequence"/>
</dbReference>
<evidence type="ECO:0000313" key="3">
    <source>
        <dbReference type="Proteomes" id="UP000015103"/>
    </source>
</evidence>
<reference evidence="2" key="1">
    <citation type="submission" date="2015-05" db="UniProtKB">
        <authorList>
            <consortium name="EnsemblMetazoa"/>
        </authorList>
    </citation>
    <scope>IDENTIFICATION</scope>
</reference>
<proteinExistence type="predicted"/>
<keyword evidence="3" id="KW-1185">Reference proteome</keyword>
<dbReference type="InterPro" id="IPR036058">
    <property type="entry name" value="Kazal_dom_sf"/>
</dbReference>
<dbReference type="InParanoid" id="T1HPE7"/>
<sequence length="104" mass="11858">MMDSQRVSLNYSHSWKLKNWTEMFNNVWNYSPNAGVVALTKGCACTRELMPVCARQGRRFRTFGNKCMLRAENNCHGGGLSYNFLNQGGKKKFGNGIPYCNYCN</sequence>
<dbReference type="Pfam" id="PF00050">
    <property type="entry name" value="Kazal_1"/>
    <property type="match status" value="1"/>
</dbReference>
<accession>T1HPE7</accession>
<dbReference type="VEuPathDB" id="VectorBase:RPRC005921"/>
<organism evidence="2 3">
    <name type="scientific">Rhodnius prolixus</name>
    <name type="common">Triatomid bug</name>
    <dbReference type="NCBI Taxonomy" id="13249"/>
    <lineage>
        <taxon>Eukaryota</taxon>
        <taxon>Metazoa</taxon>
        <taxon>Ecdysozoa</taxon>
        <taxon>Arthropoda</taxon>
        <taxon>Hexapoda</taxon>
        <taxon>Insecta</taxon>
        <taxon>Pterygota</taxon>
        <taxon>Neoptera</taxon>
        <taxon>Paraneoptera</taxon>
        <taxon>Hemiptera</taxon>
        <taxon>Heteroptera</taxon>
        <taxon>Panheteroptera</taxon>
        <taxon>Cimicomorpha</taxon>
        <taxon>Reduviidae</taxon>
        <taxon>Triatominae</taxon>
        <taxon>Rhodnius</taxon>
    </lineage>
</organism>
<dbReference type="EMBL" id="ACPB03012986">
    <property type="status" value="NOT_ANNOTATED_CDS"/>
    <property type="molecule type" value="Genomic_DNA"/>
</dbReference>
<evidence type="ECO:0000259" key="1">
    <source>
        <dbReference type="Pfam" id="PF00050"/>
    </source>
</evidence>
<evidence type="ECO:0000313" key="2">
    <source>
        <dbReference type="EnsemblMetazoa" id="RPRC005921-PA"/>
    </source>
</evidence>
<protein>
    <submittedName>
        <fullName evidence="2">Kazal-like domain-containing protein</fullName>
    </submittedName>
</protein>
<feature type="domain" description="Kazal-like" evidence="1">
    <location>
        <begin position="42"/>
        <end position="79"/>
    </location>
</feature>
<name>T1HPE7_RHOPR</name>
<dbReference type="AlphaFoldDB" id="T1HPE7"/>
<dbReference type="EnsemblMetazoa" id="RPRC005921-RA">
    <property type="protein sequence ID" value="RPRC005921-PA"/>
    <property type="gene ID" value="RPRC005921"/>
</dbReference>
<dbReference type="SUPFAM" id="SSF100895">
    <property type="entry name" value="Kazal-type serine protease inhibitors"/>
    <property type="match status" value="1"/>
</dbReference>